<dbReference type="PANTHER" id="PTHR10434">
    <property type="entry name" value="1-ACYL-SN-GLYCEROL-3-PHOSPHATE ACYLTRANSFERASE"/>
    <property type="match status" value="1"/>
</dbReference>
<evidence type="ECO:0000313" key="5">
    <source>
        <dbReference type="Proteomes" id="UP001500556"/>
    </source>
</evidence>
<dbReference type="GO" id="GO:0016746">
    <property type="term" value="F:acyltransferase activity"/>
    <property type="evidence" value="ECO:0007669"/>
    <property type="project" value="UniProtKB-KW"/>
</dbReference>
<dbReference type="Proteomes" id="UP001500556">
    <property type="component" value="Unassembled WGS sequence"/>
</dbReference>
<name>A0ABP8YIN1_9MICO</name>
<sequence>MSAAPANPAPAASAGPAVPPQWRVRINIVVGRVLFGLFYRVTTVGRDRVPKDGPVLFVGNHVGVLDGPMLPALSPRPTSMLVKRELFTGLLGWFLAFIGHIPVTRNSGDRSALSAAVAILRAGGAVGIFPEGTRGRGDVSAVQQGAAWLALQGGAVVVPVAFLGTRSTGASTGSLPRLGTRMVVEFGHPVRLAAGTDLTGRARLATATGQLRELLATHVSDASVRHQVALPEDDGVAGRS</sequence>
<keyword evidence="2 4" id="KW-0012">Acyltransferase</keyword>
<dbReference type="EMBL" id="BAABLO010000012">
    <property type="protein sequence ID" value="GAA4729533.1"/>
    <property type="molecule type" value="Genomic_DNA"/>
</dbReference>
<dbReference type="SUPFAM" id="SSF69593">
    <property type="entry name" value="Glycerol-3-phosphate (1)-acyltransferase"/>
    <property type="match status" value="1"/>
</dbReference>
<keyword evidence="1" id="KW-0808">Transferase</keyword>
<organism evidence="4 5">
    <name type="scientific">Pedococcus ginsenosidimutans</name>
    <dbReference type="NCBI Taxonomy" id="490570"/>
    <lineage>
        <taxon>Bacteria</taxon>
        <taxon>Bacillati</taxon>
        <taxon>Actinomycetota</taxon>
        <taxon>Actinomycetes</taxon>
        <taxon>Micrococcales</taxon>
        <taxon>Intrasporangiaceae</taxon>
        <taxon>Pedococcus</taxon>
    </lineage>
</organism>
<dbReference type="InterPro" id="IPR002123">
    <property type="entry name" value="Plipid/glycerol_acylTrfase"/>
</dbReference>
<comment type="caution">
    <text evidence="4">The sequence shown here is derived from an EMBL/GenBank/DDBJ whole genome shotgun (WGS) entry which is preliminary data.</text>
</comment>
<accession>A0ABP8YIN1</accession>
<feature type="domain" description="Phospholipid/glycerol acyltransferase" evidence="3">
    <location>
        <begin position="55"/>
        <end position="165"/>
    </location>
</feature>
<gene>
    <name evidence="4" type="ORF">GCM10025782_30620</name>
</gene>
<keyword evidence="5" id="KW-1185">Reference proteome</keyword>
<protein>
    <submittedName>
        <fullName evidence="4">Lysophospholipid acyltransferase family protein</fullName>
    </submittedName>
</protein>
<evidence type="ECO:0000256" key="2">
    <source>
        <dbReference type="ARBA" id="ARBA00023315"/>
    </source>
</evidence>
<evidence type="ECO:0000256" key="1">
    <source>
        <dbReference type="ARBA" id="ARBA00022679"/>
    </source>
</evidence>
<dbReference type="Pfam" id="PF01553">
    <property type="entry name" value="Acyltransferase"/>
    <property type="match status" value="1"/>
</dbReference>
<dbReference type="PANTHER" id="PTHR10434:SF11">
    <property type="entry name" value="1-ACYL-SN-GLYCEROL-3-PHOSPHATE ACYLTRANSFERASE"/>
    <property type="match status" value="1"/>
</dbReference>
<dbReference type="SMART" id="SM00563">
    <property type="entry name" value="PlsC"/>
    <property type="match status" value="1"/>
</dbReference>
<reference evidence="5" key="1">
    <citation type="journal article" date="2019" name="Int. J. Syst. Evol. Microbiol.">
        <title>The Global Catalogue of Microorganisms (GCM) 10K type strain sequencing project: providing services to taxonomists for standard genome sequencing and annotation.</title>
        <authorList>
            <consortium name="The Broad Institute Genomics Platform"/>
            <consortium name="The Broad Institute Genome Sequencing Center for Infectious Disease"/>
            <person name="Wu L."/>
            <person name="Ma J."/>
        </authorList>
    </citation>
    <scope>NUCLEOTIDE SEQUENCE [LARGE SCALE GENOMIC DNA]</scope>
    <source>
        <strain evidence="5">JCM 18961</strain>
    </source>
</reference>
<evidence type="ECO:0000259" key="3">
    <source>
        <dbReference type="SMART" id="SM00563"/>
    </source>
</evidence>
<dbReference type="RefSeq" id="WP_345504660.1">
    <property type="nucleotide sequence ID" value="NZ_BAABLO010000012.1"/>
</dbReference>
<dbReference type="CDD" id="cd07989">
    <property type="entry name" value="LPLAT_AGPAT-like"/>
    <property type="match status" value="1"/>
</dbReference>
<evidence type="ECO:0000313" key="4">
    <source>
        <dbReference type="EMBL" id="GAA4729533.1"/>
    </source>
</evidence>
<proteinExistence type="predicted"/>